<gene>
    <name evidence="2" type="ORF">g.14576</name>
</gene>
<reference evidence="2" key="1">
    <citation type="submission" date="2015-11" db="EMBL/GenBank/DDBJ databases">
        <title>De novo transcriptome assembly of four potential Pierce s Disease insect vectors from Arizona vineyards.</title>
        <authorList>
            <person name="Tassone E.E."/>
        </authorList>
    </citation>
    <scope>NUCLEOTIDE SEQUENCE</scope>
</reference>
<evidence type="ECO:0000256" key="1">
    <source>
        <dbReference type="SAM" id="SignalP"/>
    </source>
</evidence>
<accession>A0A1B6LAW2</accession>
<protein>
    <submittedName>
        <fullName evidence="2">Uncharacterized protein</fullName>
    </submittedName>
</protein>
<feature type="chain" id="PRO_5008587240" evidence="1">
    <location>
        <begin position="19"/>
        <end position="211"/>
    </location>
</feature>
<dbReference type="EMBL" id="GEBQ01019137">
    <property type="protein sequence ID" value="JAT20840.1"/>
    <property type="molecule type" value="Transcribed_RNA"/>
</dbReference>
<dbReference type="AlphaFoldDB" id="A0A1B6LAW2"/>
<keyword evidence="1" id="KW-0732">Signal</keyword>
<feature type="signal peptide" evidence="1">
    <location>
        <begin position="1"/>
        <end position="18"/>
    </location>
</feature>
<organism evidence="2">
    <name type="scientific">Graphocephala atropunctata</name>
    <dbReference type="NCBI Taxonomy" id="36148"/>
    <lineage>
        <taxon>Eukaryota</taxon>
        <taxon>Metazoa</taxon>
        <taxon>Ecdysozoa</taxon>
        <taxon>Arthropoda</taxon>
        <taxon>Hexapoda</taxon>
        <taxon>Insecta</taxon>
        <taxon>Pterygota</taxon>
        <taxon>Neoptera</taxon>
        <taxon>Paraneoptera</taxon>
        <taxon>Hemiptera</taxon>
        <taxon>Auchenorrhyncha</taxon>
        <taxon>Membracoidea</taxon>
        <taxon>Cicadellidae</taxon>
        <taxon>Cicadellinae</taxon>
        <taxon>Cicadellini</taxon>
        <taxon>Graphocephala</taxon>
    </lineage>
</organism>
<feature type="non-terminal residue" evidence="2">
    <location>
        <position position="1"/>
    </location>
</feature>
<proteinExistence type="predicted"/>
<name>A0A1B6LAW2_9HEMI</name>
<evidence type="ECO:0000313" key="2">
    <source>
        <dbReference type="EMBL" id="JAT20840.1"/>
    </source>
</evidence>
<sequence>SATLPIILFQAEMSVVLALVAVSVVASCIFAPHQSSASELTLNCDLEVVECLQDHFGKTYLSSDEYRDISKNELLIYLWSNSVATNECTAVRFCPDEKKVVDKNYYSCSHFDTKTFGLDIESSPMLITDGNTTYGGFPFYCKEGAVAHLFCSNDENIPPHITLAIPVCEKDWQGHVEIVKKITHRCNITDVEYSCLHGCYMSPCLNPPPLR</sequence>